<proteinExistence type="predicted"/>
<evidence type="ECO:0000256" key="1">
    <source>
        <dbReference type="SAM" id="Coils"/>
    </source>
</evidence>
<organism evidence="3 4">
    <name type="scientific">Tetrapyrgos nigripes</name>
    <dbReference type="NCBI Taxonomy" id="182062"/>
    <lineage>
        <taxon>Eukaryota</taxon>
        <taxon>Fungi</taxon>
        <taxon>Dikarya</taxon>
        <taxon>Basidiomycota</taxon>
        <taxon>Agaricomycotina</taxon>
        <taxon>Agaricomycetes</taxon>
        <taxon>Agaricomycetidae</taxon>
        <taxon>Agaricales</taxon>
        <taxon>Marasmiineae</taxon>
        <taxon>Marasmiaceae</taxon>
        <taxon>Tetrapyrgos</taxon>
    </lineage>
</organism>
<evidence type="ECO:0000313" key="3">
    <source>
        <dbReference type="EMBL" id="KAF5337945.1"/>
    </source>
</evidence>
<name>A0A8H5FI08_9AGAR</name>
<protein>
    <recommendedName>
        <fullName evidence="2">F-box domain-containing protein</fullName>
    </recommendedName>
</protein>
<keyword evidence="4" id="KW-1185">Reference proteome</keyword>
<dbReference type="Proteomes" id="UP000559256">
    <property type="component" value="Unassembled WGS sequence"/>
</dbReference>
<feature type="coiled-coil region" evidence="1">
    <location>
        <begin position="12"/>
        <end position="42"/>
    </location>
</feature>
<dbReference type="EMBL" id="JAACJM010000203">
    <property type="protein sequence ID" value="KAF5337945.1"/>
    <property type="molecule type" value="Genomic_DNA"/>
</dbReference>
<evidence type="ECO:0000259" key="2">
    <source>
        <dbReference type="Pfam" id="PF12937"/>
    </source>
</evidence>
<dbReference type="InterPro" id="IPR032675">
    <property type="entry name" value="LRR_dom_sf"/>
</dbReference>
<dbReference type="AlphaFoldDB" id="A0A8H5FI08"/>
<reference evidence="3 4" key="1">
    <citation type="journal article" date="2020" name="ISME J.">
        <title>Uncovering the hidden diversity of litter-decomposition mechanisms in mushroom-forming fungi.</title>
        <authorList>
            <person name="Floudas D."/>
            <person name="Bentzer J."/>
            <person name="Ahren D."/>
            <person name="Johansson T."/>
            <person name="Persson P."/>
            <person name="Tunlid A."/>
        </authorList>
    </citation>
    <scope>NUCLEOTIDE SEQUENCE [LARGE SCALE GENOMIC DNA]</scope>
    <source>
        <strain evidence="3 4">CBS 291.85</strain>
    </source>
</reference>
<dbReference type="InterPro" id="IPR001810">
    <property type="entry name" value="F-box_dom"/>
</dbReference>
<comment type="caution">
    <text evidence="3">The sequence shown here is derived from an EMBL/GenBank/DDBJ whole genome shotgun (WGS) entry which is preliminary data.</text>
</comment>
<gene>
    <name evidence="3" type="ORF">D9758_013129</name>
</gene>
<sequence>MKLLVNDIDKDLASCDREIESLKHTLAELNALRGELQKARDDHAALLAPVRKLPVELVLYIFSLLCIDSPSLSITTGTYTSQSITKMPTLNIARTCSQWRRIALSRPELWSNMVVDLGSMRNWDVRRLVDLYLERSRPALLTLRIEATRQYRRFVDYDTDDEEFRQQMLAQESWSLLRVLLDAKPRWERASLYLSLEIYRWIDKRAHDALEEDLPVCMARNLKDLELDWDIESYRYVNGFLSVHFGDASALRTLRIKSPDASLPLPYEQLAELHLMEYDPVGIPKLAARCPQLKYLEVFEPWYSRFHLPAFGSVGQSLALSSSTQPHLPFLRMDYSRPKRHTQDFLNNLRGMLEQSPQIRNLRLEELMFSDSELIEILPLVPSLQNLSETTPVLIPGLTNLMLELQDITWFGEPSLRQRAEIVSMLESRRASLRHFELHATVPDPYRALEDFACGGAHWERLCALKADGLTVTTVSTRTPICGPWLELDSDSDSEQAH</sequence>
<evidence type="ECO:0000313" key="4">
    <source>
        <dbReference type="Proteomes" id="UP000559256"/>
    </source>
</evidence>
<dbReference type="SUPFAM" id="SSF52047">
    <property type="entry name" value="RNI-like"/>
    <property type="match status" value="1"/>
</dbReference>
<accession>A0A8H5FI08</accession>
<dbReference type="Gene3D" id="1.20.1280.50">
    <property type="match status" value="1"/>
</dbReference>
<feature type="domain" description="F-box" evidence="2">
    <location>
        <begin position="52"/>
        <end position="114"/>
    </location>
</feature>
<keyword evidence="1" id="KW-0175">Coiled coil</keyword>
<dbReference type="Pfam" id="PF12937">
    <property type="entry name" value="F-box-like"/>
    <property type="match status" value="1"/>
</dbReference>
<dbReference type="OrthoDB" id="3221235at2759"/>
<dbReference type="Gene3D" id="3.80.10.10">
    <property type="entry name" value="Ribonuclease Inhibitor"/>
    <property type="match status" value="1"/>
</dbReference>